<dbReference type="STRING" id="1714355.BTO28_05845"/>
<feature type="transmembrane region" description="Helical" evidence="1">
    <location>
        <begin position="29"/>
        <end position="61"/>
    </location>
</feature>
<dbReference type="OrthoDB" id="9792998at2"/>
<keyword evidence="1" id="KW-1133">Transmembrane helix</keyword>
<accession>A0A1V2A936</accession>
<keyword evidence="3" id="KW-1185">Reference proteome</keyword>
<dbReference type="RefSeq" id="WP_076764599.1">
    <property type="nucleotide sequence ID" value="NZ_MSFI01000009.1"/>
</dbReference>
<comment type="caution">
    <text evidence="2">The sequence shown here is derived from an EMBL/GenBank/DDBJ whole genome shotgun (WGS) entry which is preliminary data.</text>
</comment>
<dbReference type="EMBL" id="MSFI01000009">
    <property type="protein sequence ID" value="OMP67467.1"/>
    <property type="molecule type" value="Genomic_DNA"/>
</dbReference>
<evidence type="ECO:0000256" key="1">
    <source>
        <dbReference type="SAM" id="Phobius"/>
    </source>
</evidence>
<keyword evidence="1" id="KW-0472">Membrane</keyword>
<keyword evidence="1" id="KW-0812">Transmembrane</keyword>
<organism evidence="2 3">
    <name type="scientific">Domibacillus epiphyticus</name>
    <dbReference type="NCBI Taxonomy" id="1714355"/>
    <lineage>
        <taxon>Bacteria</taxon>
        <taxon>Bacillati</taxon>
        <taxon>Bacillota</taxon>
        <taxon>Bacilli</taxon>
        <taxon>Bacillales</taxon>
        <taxon>Bacillaceae</taxon>
        <taxon>Domibacillus</taxon>
    </lineage>
</organism>
<evidence type="ECO:0008006" key="4">
    <source>
        <dbReference type="Google" id="ProtNLM"/>
    </source>
</evidence>
<protein>
    <recommendedName>
        <fullName evidence="4">TM2 domain-containing protein</fullName>
    </recommendedName>
</protein>
<proteinExistence type="predicted"/>
<gene>
    <name evidence="2" type="ORF">BTO28_05845</name>
</gene>
<evidence type="ECO:0000313" key="2">
    <source>
        <dbReference type="EMBL" id="OMP67467.1"/>
    </source>
</evidence>
<evidence type="ECO:0000313" key="3">
    <source>
        <dbReference type="Proteomes" id="UP000188613"/>
    </source>
</evidence>
<dbReference type="AlphaFoldDB" id="A0A1V2A936"/>
<name>A0A1V2A936_9BACI</name>
<sequence length="76" mass="8648">MVKNAGLAAVLSFFWTGVGQIYNGQILKGLLLIVIQMVNAALMFLLIGFITYPIVWIWGIYDAYKTAERYNKNQNF</sequence>
<reference evidence="2 3" key="1">
    <citation type="submission" date="2016-12" db="EMBL/GenBank/DDBJ databases">
        <title>Domibacillus sp. SAB 38T whole genome sequencing.</title>
        <authorList>
            <person name="Verma A."/>
            <person name="Ojha A.K."/>
            <person name="Krishnamurthi S."/>
        </authorList>
    </citation>
    <scope>NUCLEOTIDE SEQUENCE [LARGE SCALE GENOMIC DNA]</scope>
    <source>
        <strain evidence="2 3">SAB 38</strain>
    </source>
</reference>
<dbReference type="Proteomes" id="UP000188613">
    <property type="component" value="Unassembled WGS sequence"/>
</dbReference>